<protein>
    <submittedName>
        <fullName evidence="1">Uncharacterized protein</fullName>
    </submittedName>
</protein>
<reference evidence="1" key="1">
    <citation type="submission" date="2023-07" db="EMBL/GenBank/DDBJ databases">
        <title>Black Yeasts Isolated from many extreme environments.</title>
        <authorList>
            <person name="Coleine C."/>
            <person name="Stajich J.E."/>
            <person name="Selbmann L."/>
        </authorList>
    </citation>
    <scope>NUCLEOTIDE SEQUENCE</scope>
    <source>
        <strain evidence="1">CCFEE 5714</strain>
    </source>
</reference>
<organism evidence="1 2">
    <name type="scientific">Vermiconidia calcicola</name>
    <dbReference type="NCBI Taxonomy" id="1690605"/>
    <lineage>
        <taxon>Eukaryota</taxon>
        <taxon>Fungi</taxon>
        <taxon>Dikarya</taxon>
        <taxon>Ascomycota</taxon>
        <taxon>Pezizomycotina</taxon>
        <taxon>Dothideomycetes</taxon>
        <taxon>Dothideomycetidae</taxon>
        <taxon>Mycosphaerellales</taxon>
        <taxon>Extremaceae</taxon>
        <taxon>Vermiconidia</taxon>
    </lineage>
</organism>
<proteinExistence type="predicted"/>
<sequence>MASSTQRRTYMEKTLFNHYTVAMARLSYDTDLRWMADITTAKFAEVLDIETWRLRQSLQKWSNDWKVLTCSNAKSSKSDRIYYAGDAFADAAIMLSHYGRKKEAAKFADLSRELLGISADEAEKERMWEDRDTVMSCAT</sequence>
<keyword evidence="2" id="KW-1185">Reference proteome</keyword>
<evidence type="ECO:0000313" key="2">
    <source>
        <dbReference type="Proteomes" id="UP001281147"/>
    </source>
</evidence>
<comment type="caution">
    <text evidence="1">The sequence shown here is derived from an EMBL/GenBank/DDBJ whole genome shotgun (WGS) entry which is preliminary data.</text>
</comment>
<evidence type="ECO:0000313" key="1">
    <source>
        <dbReference type="EMBL" id="KAK3704660.1"/>
    </source>
</evidence>
<gene>
    <name evidence="1" type="ORF">LTR37_013759</name>
</gene>
<accession>A0ACC3MVN1</accession>
<dbReference type="EMBL" id="JAUTXU010000137">
    <property type="protein sequence ID" value="KAK3704660.1"/>
    <property type="molecule type" value="Genomic_DNA"/>
</dbReference>
<dbReference type="Proteomes" id="UP001281147">
    <property type="component" value="Unassembled WGS sequence"/>
</dbReference>
<name>A0ACC3MVN1_9PEZI</name>